<reference evidence="2 4" key="1">
    <citation type="journal article" date="2014" name="BMC Genomics">
        <title>Genome sequence of Anopheles sinensis provides insight into genetics basis of mosquito competence for malaria parasites.</title>
        <authorList>
            <person name="Zhou D."/>
            <person name="Zhang D."/>
            <person name="Ding G."/>
            <person name="Shi L."/>
            <person name="Hou Q."/>
            <person name="Ye Y."/>
            <person name="Xu Y."/>
            <person name="Zhou H."/>
            <person name="Xiong C."/>
            <person name="Li S."/>
            <person name="Yu J."/>
            <person name="Hong S."/>
            <person name="Yu X."/>
            <person name="Zou P."/>
            <person name="Chen C."/>
            <person name="Chang X."/>
            <person name="Wang W."/>
            <person name="Lv Y."/>
            <person name="Sun Y."/>
            <person name="Ma L."/>
            <person name="Shen B."/>
            <person name="Zhu C."/>
        </authorList>
    </citation>
    <scope>NUCLEOTIDE SEQUENCE [LARGE SCALE GENOMIC DNA]</scope>
</reference>
<proteinExistence type="predicted"/>
<evidence type="ECO:0000256" key="1">
    <source>
        <dbReference type="SAM" id="MobiDB-lite"/>
    </source>
</evidence>
<keyword evidence="2" id="KW-0675">Receptor</keyword>
<dbReference type="EMBL" id="ATLV01014180">
    <property type="status" value="NOT_ANNOTATED_CDS"/>
    <property type="molecule type" value="Genomic_DNA"/>
</dbReference>
<accession>A0A084VKD2</accession>
<dbReference type="AlphaFoldDB" id="A0A084VKD2"/>
<name>A0A084VKD2_ANOSI</name>
<protein>
    <submittedName>
        <fullName evidence="2 3">Ryanodine-inositol 1,4,5-triphosphate receptor Ca2+ channel</fullName>
    </submittedName>
</protein>
<feature type="compositionally biased region" description="Basic and acidic residues" evidence="1">
    <location>
        <begin position="103"/>
        <end position="113"/>
    </location>
</feature>
<feature type="compositionally biased region" description="Low complexity" evidence="1">
    <location>
        <begin position="87"/>
        <end position="99"/>
    </location>
</feature>
<organism evidence="2">
    <name type="scientific">Anopheles sinensis</name>
    <name type="common">Mosquito</name>
    <dbReference type="NCBI Taxonomy" id="74873"/>
    <lineage>
        <taxon>Eukaryota</taxon>
        <taxon>Metazoa</taxon>
        <taxon>Ecdysozoa</taxon>
        <taxon>Arthropoda</taxon>
        <taxon>Hexapoda</taxon>
        <taxon>Insecta</taxon>
        <taxon>Pterygota</taxon>
        <taxon>Neoptera</taxon>
        <taxon>Endopterygota</taxon>
        <taxon>Diptera</taxon>
        <taxon>Nematocera</taxon>
        <taxon>Culicoidea</taxon>
        <taxon>Culicidae</taxon>
        <taxon>Anophelinae</taxon>
        <taxon>Anopheles</taxon>
    </lineage>
</organism>
<dbReference type="VEuPathDB" id="VectorBase:ASIC005789"/>
<keyword evidence="4" id="KW-1185">Reference proteome</keyword>
<dbReference type="EMBL" id="KE524947">
    <property type="protein sequence ID" value="KFB38426.1"/>
    <property type="molecule type" value="Genomic_DNA"/>
</dbReference>
<reference evidence="3" key="2">
    <citation type="submission" date="2020-05" db="UniProtKB">
        <authorList>
            <consortium name="EnsemblMetazoa"/>
        </authorList>
    </citation>
    <scope>IDENTIFICATION</scope>
</reference>
<dbReference type="EnsemblMetazoa" id="ASIC005789-RA">
    <property type="protein sequence ID" value="ASIC005789-PA"/>
    <property type="gene ID" value="ASIC005789"/>
</dbReference>
<evidence type="ECO:0000313" key="3">
    <source>
        <dbReference type="EnsemblMetazoa" id="ASIC005789-PA"/>
    </source>
</evidence>
<feature type="region of interest" description="Disordered" evidence="1">
    <location>
        <begin position="87"/>
        <end position="127"/>
    </location>
</feature>
<evidence type="ECO:0000313" key="2">
    <source>
        <dbReference type="EMBL" id="KFB38426.1"/>
    </source>
</evidence>
<gene>
    <name evidence="2" type="ORF">ZHAS_00005789</name>
</gene>
<evidence type="ECO:0000313" key="4">
    <source>
        <dbReference type="Proteomes" id="UP000030765"/>
    </source>
</evidence>
<dbReference type="Proteomes" id="UP000030765">
    <property type="component" value="Unassembled WGS sequence"/>
</dbReference>
<sequence>MIRSPASSNLASGLAGYRSAAAAPGIRNGCGCRRKDGRTNGRVWMGVGLAGNSRRCHRAGHSEESRGLMAEVFGVLFRLRCRGVFTRSGSQSPRWSSSGERFSTAEERRKTDLSVDGLARGGAQSTGGRSVAQTLAISMYFSANRTSPTPEPASAHKASAFDVPLPVVRVVLVWAAGGMVGAGGRPHQTT</sequence>